<reference evidence="5 6" key="1">
    <citation type="submission" date="2023-04" db="EMBL/GenBank/DDBJ databases">
        <title>Spirochaete genome identified in red abalone sample constitutes a novel genus.</title>
        <authorList>
            <person name="Sharma S.P."/>
            <person name="Purcell C.M."/>
            <person name="Hyde J.R."/>
            <person name="Severin A.J."/>
        </authorList>
    </citation>
    <scope>NUCLEOTIDE SEQUENCE [LARGE SCALE GENOMIC DNA]</scope>
    <source>
        <strain evidence="5 6">SP-2023</strain>
    </source>
</reference>
<keyword evidence="6" id="KW-1185">Reference proteome</keyword>
<evidence type="ECO:0000313" key="6">
    <source>
        <dbReference type="Proteomes" id="UP001228690"/>
    </source>
</evidence>
<gene>
    <name evidence="3 5" type="primary">dapF</name>
    <name evidence="5" type="ORF">P0082_01290</name>
</gene>
<dbReference type="HAMAP" id="MF_00197">
    <property type="entry name" value="DAP_epimerase"/>
    <property type="match status" value="1"/>
</dbReference>
<comment type="subunit">
    <text evidence="3">Homodimer.</text>
</comment>
<dbReference type="Proteomes" id="UP001228690">
    <property type="component" value="Chromosome"/>
</dbReference>
<dbReference type="Pfam" id="PF01678">
    <property type="entry name" value="DAP_epimerase"/>
    <property type="match status" value="2"/>
</dbReference>
<evidence type="ECO:0000256" key="3">
    <source>
        <dbReference type="HAMAP-Rule" id="MF_00197"/>
    </source>
</evidence>
<sequence length="329" mass="35810">MQAADFFRYHGLGNDYLVIDPAFCDTPMTEENIRLICHRNFGIGSDGILHGPLKGYGEGGKQAEHSADEALYFRIWNPDGSEAEKSGNGIRIFAQYLLDQGYVRGPEFSLETLGGKVHIKVIDEKEHLLKVDMGYATLHAAEIPVDVEKLSSHNTNEHGEVVALTLNAGKRDFTVSCVSIGNPHCVVMDGGGRQEISAEEANIYGPLIENHPAFPNRTNVQFLKVLDRNSVQIEIWERGAGYTQASGSSSCAAATAAWRSGLVDSPVRVLMPGGEFTIVIKAVDGGSGSEQHPDNKWQHACARLELTGPVAGVCQGMFLPDFKHRLKGH</sequence>
<keyword evidence="3" id="KW-0028">Amino-acid biosynthesis</keyword>
<feature type="binding site" evidence="3">
    <location>
        <position position="182"/>
    </location>
    <ligand>
        <name>substrate</name>
    </ligand>
</feature>
<accession>A0ABY8MHM5</accession>
<dbReference type="RefSeq" id="WP_326927706.1">
    <property type="nucleotide sequence ID" value="NZ_CP123443.1"/>
</dbReference>
<dbReference type="EC" id="5.1.1.7" evidence="3 4"/>
<feature type="binding site" evidence="3">
    <location>
        <position position="77"/>
    </location>
    <ligand>
        <name>substrate</name>
    </ligand>
</feature>
<dbReference type="NCBIfam" id="TIGR00652">
    <property type="entry name" value="DapF"/>
    <property type="match status" value="1"/>
</dbReference>
<comment type="function">
    <text evidence="3">Catalyzes the stereoinversion of LL-2,6-diaminopimelate (L,L-DAP) to meso-diaminopimelate (meso-DAP), a precursor of L-lysine and an essential component of the bacterial peptidoglycan.</text>
</comment>
<organism evidence="5 6">
    <name type="scientific">Candidatus Haliotispira prima</name>
    <dbReference type="NCBI Taxonomy" id="3034016"/>
    <lineage>
        <taxon>Bacteria</taxon>
        <taxon>Pseudomonadati</taxon>
        <taxon>Spirochaetota</taxon>
        <taxon>Spirochaetia</taxon>
        <taxon>Spirochaetales</taxon>
        <taxon>Spirochaetaceae</taxon>
        <taxon>Candidatus Haliotispira</taxon>
    </lineage>
</organism>
<feature type="binding site" evidence="3">
    <location>
        <begin position="237"/>
        <end position="238"/>
    </location>
    <ligand>
        <name>substrate</name>
    </ligand>
</feature>
<comment type="similarity">
    <text evidence="1 3">Belongs to the diaminopimelate epimerase family.</text>
</comment>
<dbReference type="InterPro" id="IPR001653">
    <property type="entry name" value="DAP_epimerase_DapF"/>
</dbReference>
<dbReference type="PANTHER" id="PTHR31689">
    <property type="entry name" value="DIAMINOPIMELATE EPIMERASE, CHLOROPLASTIC"/>
    <property type="match status" value="1"/>
</dbReference>
<dbReference type="Gene3D" id="3.10.310.10">
    <property type="entry name" value="Diaminopimelate Epimerase, Chain A, domain 1"/>
    <property type="match status" value="2"/>
</dbReference>
<dbReference type="SUPFAM" id="SSF54506">
    <property type="entry name" value="Diaminopimelate epimerase-like"/>
    <property type="match status" value="2"/>
</dbReference>
<evidence type="ECO:0000256" key="4">
    <source>
        <dbReference type="NCBIfam" id="TIGR00652"/>
    </source>
</evidence>
<protein>
    <recommendedName>
        <fullName evidence="3 4">Diaminopimelate epimerase</fullName>
        <shortName evidence="3">DAP epimerase</shortName>
        <ecNumber evidence="3 4">5.1.1.7</ecNumber>
    </recommendedName>
    <alternativeName>
        <fullName evidence="3">PLP-independent amino acid racemase</fullName>
    </alternativeName>
</protein>
<comment type="catalytic activity">
    <reaction evidence="3">
        <text>(2S,6S)-2,6-diaminopimelate = meso-2,6-diaminopimelate</text>
        <dbReference type="Rhea" id="RHEA:15393"/>
        <dbReference type="ChEBI" id="CHEBI:57609"/>
        <dbReference type="ChEBI" id="CHEBI:57791"/>
        <dbReference type="EC" id="5.1.1.7"/>
    </reaction>
</comment>
<keyword evidence="3" id="KW-0963">Cytoplasm</keyword>
<evidence type="ECO:0000256" key="1">
    <source>
        <dbReference type="ARBA" id="ARBA00010219"/>
    </source>
</evidence>
<name>A0ABY8MHM5_9SPIO</name>
<comment type="caution">
    <text evidence="3">Lacks conserved residue(s) required for the propagation of feature annotation.</text>
</comment>
<proteinExistence type="inferred from homology"/>
<feature type="site" description="Could be important to modulate the pK values of the two catalytic cysteine residues" evidence="3">
    <location>
        <position position="184"/>
    </location>
</feature>
<keyword evidence="2 3" id="KW-0413">Isomerase</keyword>
<evidence type="ECO:0000256" key="2">
    <source>
        <dbReference type="ARBA" id="ARBA00023235"/>
    </source>
</evidence>
<comment type="subcellular location">
    <subcellularLocation>
        <location evidence="3">Cytoplasm</location>
    </subcellularLocation>
</comment>
<feature type="binding site" evidence="3">
    <location>
        <position position="14"/>
    </location>
    <ligand>
        <name>substrate</name>
    </ligand>
</feature>
<feature type="binding site" evidence="3">
    <location>
        <begin position="87"/>
        <end position="88"/>
    </location>
    <ligand>
        <name>substrate</name>
    </ligand>
</feature>
<evidence type="ECO:0000313" key="5">
    <source>
        <dbReference type="EMBL" id="WGK69522.1"/>
    </source>
</evidence>
<keyword evidence="3" id="KW-0457">Lysine biosynthesis</keyword>
<comment type="pathway">
    <text evidence="3">Amino-acid biosynthesis; L-lysine biosynthesis via DAP pathway; DL-2,6-diaminopimelate from LL-2,6-diaminopimelate: step 1/1.</text>
</comment>
<feature type="binding site" evidence="3">
    <location>
        <position position="219"/>
    </location>
    <ligand>
        <name>substrate</name>
    </ligand>
</feature>
<dbReference type="PANTHER" id="PTHR31689:SF0">
    <property type="entry name" value="DIAMINOPIMELATE EPIMERASE"/>
    <property type="match status" value="1"/>
</dbReference>
<feature type="binding site" evidence="3">
    <location>
        <begin position="247"/>
        <end position="248"/>
    </location>
    <ligand>
        <name>substrate</name>
    </ligand>
</feature>
<dbReference type="EMBL" id="CP123443">
    <property type="protein sequence ID" value="WGK69522.1"/>
    <property type="molecule type" value="Genomic_DNA"/>
</dbReference>
<dbReference type="GO" id="GO:0008837">
    <property type="term" value="F:diaminopimelate epimerase activity"/>
    <property type="evidence" value="ECO:0007669"/>
    <property type="project" value="UniProtKB-EC"/>
</dbReference>
<feature type="site" description="Could be important to modulate the pK values of the two catalytic cysteine residues" evidence="3">
    <location>
        <position position="237"/>
    </location>
</feature>